<dbReference type="Proteomes" id="UP001594351">
    <property type="component" value="Unassembled WGS sequence"/>
</dbReference>
<sequence length="136" mass="16047">MFQGTLLFSQAIIDRLILARYSDAEDKLQLAYLIMTEMRNWMYLTNIICEKGYLEIARRHSAHPILTEIEQISAQTGITYDEETQQHIDGLKKAQKTFEKREYHQLFRGQLTEDIPPPIRHWLVENKKLSAIDRNV</sequence>
<comment type="caution">
    <text evidence="1">The sequence shown here is derived from an EMBL/GenBank/DDBJ whole genome shotgun (WGS) entry which is preliminary data.</text>
</comment>
<accession>A0ABV6YVL3</accession>
<proteinExistence type="predicted"/>
<evidence type="ECO:0000313" key="2">
    <source>
        <dbReference type="Proteomes" id="UP001594351"/>
    </source>
</evidence>
<protein>
    <recommendedName>
        <fullName evidence="3">Nucleotidyltransferase</fullName>
    </recommendedName>
</protein>
<evidence type="ECO:0000313" key="1">
    <source>
        <dbReference type="EMBL" id="MFC1850214.1"/>
    </source>
</evidence>
<reference evidence="1 2" key="1">
    <citation type="submission" date="2024-09" db="EMBL/GenBank/DDBJ databases">
        <title>Laminarin stimulates single cell rates of sulfate reduction while oxygen inhibits transcriptomic activity in coastal marine sediment.</title>
        <authorList>
            <person name="Lindsay M."/>
            <person name="Orcutt B."/>
            <person name="Emerson D."/>
            <person name="Stepanauskas R."/>
            <person name="D'Angelo T."/>
        </authorList>
    </citation>
    <scope>NUCLEOTIDE SEQUENCE [LARGE SCALE GENOMIC DNA]</scope>
    <source>
        <strain evidence="1">SAG AM-311-K15</strain>
    </source>
</reference>
<keyword evidence="2" id="KW-1185">Reference proteome</keyword>
<gene>
    <name evidence="1" type="ORF">ACFL27_08490</name>
</gene>
<organism evidence="1 2">
    <name type="scientific">candidate division CSSED10-310 bacterium</name>
    <dbReference type="NCBI Taxonomy" id="2855610"/>
    <lineage>
        <taxon>Bacteria</taxon>
        <taxon>Bacteria division CSSED10-310</taxon>
    </lineage>
</organism>
<dbReference type="EMBL" id="JBHPBY010000084">
    <property type="protein sequence ID" value="MFC1850214.1"/>
    <property type="molecule type" value="Genomic_DNA"/>
</dbReference>
<evidence type="ECO:0008006" key="3">
    <source>
        <dbReference type="Google" id="ProtNLM"/>
    </source>
</evidence>
<name>A0ABV6YVL3_UNCC1</name>